<accession>A0ABT6RC90</accession>
<dbReference type="SUPFAM" id="SSF110296">
    <property type="entry name" value="Oligoxyloglucan reducing end-specific cellobiohydrolase"/>
    <property type="match status" value="1"/>
</dbReference>
<comment type="caution">
    <text evidence="2">The sequence shown here is derived from an EMBL/GenBank/DDBJ whole genome shotgun (WGS) entry which is preliminary data.</text>
</comment>
<evidence type="ECO:0000313" key="3">
    <source>
        <dbReference type="Proteomes" id="UP001226434"/>
    </source>
</evidence>
<keyword evidence="1" id="KW-0812">Transmembrane</keyword>
<gene>
    <name evidence="2" type="ORF">QJ048_10395</name>
</gene>
<reference evidence="2 3" key="1">
    <citation type="submission" date="2023-05" db="EMBL/GenBank/DDBJ databases">
        <title>Genome sequence of Pinibacter sp. MAH-24.</title>
        <authorList>
            <person name="Huq M.A."/>
        </authorList>
    </citation>
    <scope>NUCLEOTIDE SEQUENCE [LARGE SCALE GENOMIC DNA]</scope>
    <source>
        <strain evidence="2 3">MAH-24</strain>
    </source>
</reference>
<feature type="transmembrane region" description="Helical" evidence="1">
    <location>
        <begin position="60"/>
        <end position="80"/>
    </location>
</feature>
<dbReference type="EMBL" id="JASBRG010000006">
    <property type="protein sequence ID" value="MDI3320184.1"/>
    <property type="molecule type" value="Genomic_DNA"/>
</dbReference>
<dbReference type="RefSeq" id="WP_282334282.1">
    <property type="nucleotide sequence ID" value="NZ_JASBRG010000006.1"/>
</dbReference>
<name>A0ABT6RC90_9BACT</name>
<keyword evidence="1" id="KW-1133">Transmembrane helix</keyword>
<keyword evidence="3" id="KW-1185">Reference proteome</keyword>
<organism evidence="2 3">
    <name type="scientific">Pinibacter soli</name>
    <dbReference type="NCBI Taxonomy" id="3044211"/>
    <lineage>
        <taxon>Bacteria</taxon>
        <taxon>Pseudomonadati</taxon>
        <taxon>Bacteroidota</taxon>
        <taxon>Chitinophagia</taxon>
        <taxon>Chitinophagales</taxon>
        <taxon>Chitinophagaceae</taxon>
        <taxon>Pinibacter</taxon>
    </lineage>
</organism>
<dbReference type="Proteomes" id="UP001226434">
    <property type="component" value="Unassembled WGS sequence"/>
</dbReference>
<proteinExistence type="predicted"/>
<protein>
    <submittedName>
        <fullName evidence="2">Uncharacterized protein</fullName>
    </submittedName>
</protein>
<evidence type="ECO:0000313" key="2">
    <source>
        <dbReference type="EMBL" id="MDI3320184.1"/>
    </source>
</evidence>
<feature type="transmembrane region" description="Helical" evidence="1">
    <location>
        <begin position="29"/>
        <end position="48"/>
    </location>
</feature>
<evidence type="ECO:0000256" key="1">
    <source>
        <dbReference type="SAM" id="Phobius"/>
    </source>
</evidence>
<keyword evidence="1" id="KW-0472">Membrane</keyword>
<sequence>MEAPSHVNTESTLQQKVESYKNLSVLLKWLARCILLLAILYAILPFLDKGAHYKSLDNKMVIGYAIAANSSGTLIAFSTYDQKDSVSSILVSSDSGKHFEQIGGPWKNYSINKISVAPDDQSIVAYGDGRDIYIKPAGKGVDSFVSIHIAAGLPYPVIYGYSFVPQTDSVYFYCINGNLVGLDYKKCDSFIVGHLHNIGTISSMSINTQKQIALSGITTDVSDYEQKLIVDNYFDRVDRHASADFKGRTPIKDSIKYFDATAAILEDTMVKVKVDSPVVNKDSMEGYYKK</sequence>